<name>A0AB34JB65_PRYPA</name>
<organism evidence="1 2">
    <name type="scientific">Prymnesium parvum</name>
    <name type="common">Toxic golden alga</name>
    <dbReference type="NCBI Taxonomy" id="97485"/>
    <lineage>
        <taxon>Eukaryota</taxon>
        <taxon>Haptista</taxon>
        <taxon>Haptophyta</taxon>
        <taxon>Prymnesiophyceae</taxon>
        <taxon>Prymnesiales</taxon>
        <taxon>Prymnesiaceae</taxon>
        <taxon>Prymnesium</taxon>
    </lineage>
</organism>
<accession>A0AB34JB65</accession>
<keyword evidence="2" id="KW-1185">Reference proteome</keyword>
<dbReference type="Proteomes" id="UP001515480">
    <property type="component" value="Unassembled WGS sequence"/>
</dbReference>
<evidence type="ECO:0000313" key="1">
    <source>
        <dbReference type="EMBL" id="KAL1518856.1"/>
    </source>
</evidence>
<protein>
    <submittedName>
        <fullName evidence="1">Uncharacterized protein</fullName>
    </submittedName>
</protein>
<sequence>MCDELGDETYMQAYVEEMGGVLLCSDFNCLCSRKEGGVCDAKEVAYYDKNKGASLQEIQSKLRLLSGSLAKSGKSDPWMSQRVSILKLIAATFAPDGSKQEL</sequence>
<dbReference type="AlphaFoldDB" id="A0AB34JB65"/>
<proteinExistence type="predicted"/>
<comment type="caution">
    <text evidence="1">The sequence shown here is derived from an EMBL/GenBank/DDBJ whole genome shotgun (WGS) entry which is preliminary data.</text>
</comment>
<dbReference type="EMBL" id="JBGBPQ010000010">
    <property type="protein sequence ID" value="KAL1518856.1"/>
    <property type="molecule type" value="Genomic_DNA"/>
</dbReference>
<evidence type="ECO:0000313" key="2">
    <source>
        <dbReference type="Proteomes" id="UP001515480"/>
    </source>
</evidence>
<gene>
    <name evidence="1" type="ORF">AB1Y20_003133</name>
</gene>
<reference evidence="1 2" key="1">
    <citation type="journal article" date="2024" name="Science">
        <title>Giant polyketide synthase enzymes in the biosynthesis of giant marine polyether toxins.</title>
        <authorList>
            <person name="Fallon T.R."/>
            <person name="Shende V.V."/>
            <person name="Wierzbicki I.H."/>
            <person name="Pendleton A.L."/>
            <person name="Watervoot N.F."/>
            <person name="Auber R.P."/>
            <person name="Gonzalez D.J."/>
            <person name="Wisecaver J.H."/>
            <person name="Moore B.S."/>
        </authorList>
    </citation>
    <scope>NUCLEOTIDE SEQUENCE [LARGE SCALE GENOMIC DNA]</scope>
    <source>
        <strain evidence="1 2">12B1</strain>
    </source>
</reference>